<reference evidence="3" key="4">
    <citation type="journal article" date="2015" name="G3 (Bethesda)">
        <title>Genome sequences of three phytopathogenic species of the Magnaporthaceae family of fungi.</title>
        <authorList>
            <person name="Okagaki L.H."/>
            <person name="Nunes C.C."/>
            <person name="Sailsbery J."/>
            <person name="Clay B."/>
            <person name="Brown D."/>
            <person name="John T."/>
            <person name="Oh Y."/>
            <person name="Young N."/>
            <person name="Fitzgerald M."/>
            <person name="Haas B.J."/>
            <person name="Zeng Q."/>
            <person name="Young S."/>
            <person name="Adiconis X."/>
            <person name="Fan L."/>
            <person name="Levin J.Z."/>
            <person name="Mitchell T.K."/>
            <person name="Okubara P.A."/>
            <person name="Farman M.L."/>
            <person name="Kohn L.M."/>
            <person name="Birren B."/>
            <person name="Ma L.-J."/>
            <person name="Dean R.A."/>
        </authorList>
    </citation>
    <scope>NUCLEOTIDE SEQUENCE</scope>
    <source>
        <strain evidence="3">R3-111a-1</strain>
    </source>
</reference>
<evidence type="ECO:0000313" key="3">
    <source>
        <dbReference type="EnsemblFungi" id="EJT69014"/>
    </source>
</evidence>
<sequence>MAGQYGQHAPNPGYDAGQAQRQQHFIDKCAGEDKGLLSRAADTAARLVPAPALLEREAARTPHLTTATIMAEAAVGSGRGAYAG</sequence>
<dbReference type="EnsemblFungi" id="EJT69014">
    <property type="protein sequence ID" value="EJT69014"/>
    <property type="gene ID" value="GGTG_13411"/>
</dbReference>
<evidence type="ECO:0000256" key="1">
    <source>
        <dbReference type="SAM" id="MobiDB-lite"/>
    </source>
</evidence>
<reference evidence="3" key="5">
    <citation type="submission" date="2018-04" db="UniProtKB">
        <authorList>
            <consortium name="EnsemblFungi"/>
        </authorList>
    </citation>
    <scope>IDENTIFICATION</scope>
    <source>
        <strain evidence="3">R3-111a-1</strain>
    </source>
</reference>
<evidence type="ECO:0000313" key="2">
    <source>
        <dbReference type="EMBL" id="EJT69014.1"/>
    </source>
</evidence>
<feature type="region of interest" description="Disordered" evidence="1">
    <location>
        <begin position="1"/>
        <end position="22"/>
    </location>
</feature>
<name>J3PIT1_GAET3</name>
<reference evidence="2" key="2">
    <citation type="submission" date="2010-07" db="EMBL/GenBank/DDBJ databases">
        <authorList>
            <consortium name="The Broad Institute Genome Sequencing Platform"/>
            <consortium name="Broad Institute Genome Sequencing Center for Infectious Disease"/>
            <person name="Ma L.-J."/>
            <person name="Dead R."/>
            <person name="Young S."/>
            <person name="Zeng Q."/>
            <person name="Koehrsen M."/>
            <person name="Alvarado L."/>
            <person name="Berlin A."/>
            <person name="Chapman S.B."/>
            <person name="Chen Z."/>
            <person name="Freedman E."/>
            <person name="Gellesch M."/>
            <person name="Goldberg J."/>
            <person name="Griggs A."/>
            <person name="Gujja S."/>
            <person name="Heilman E.R."/>
            <person name="Heiman D."/>
            <person name="Hepburn T."/>
            <person name="Howarth C."/>
            <person name="Jen D."/>
            <person name="Larson L."/>
            <person name="Mehta T."/>
            <person name="Neiman D."/>
            <person name="Pearson M."/>
            <person name="Roberts A."/>
            <person name="Saif S."/>
            <person name="Shea T."/>
            <person name="Shenoy N."/>
            <person name="Sisk P."/>
            <person name="Stolte C."/>
            <person name="Sykes S."/>
            <person name="Walk T."/>
            <person name="White J."/>
            <person name="Yandava C."/>
            <person name="Haas B."/>
            <person name="Nusbaum C."/>
            <person name="Birren B."/>
        </authorList>
    </citation>
    <scope>NUCLEOTIDE SEQUENCE</scope>
    <source>
        <strain evidence="2">R3-111a-1</strain>
    </source>
</reference>
<keyword evidence="4" id="KW-1185">Reference proteome</keyword>
<dbReference type="EMBL" id="GL385407">
    <property type="protein sequence ID" value="EJT69014.1"/>
    <property type="molecule type" value="Genomic_DNA"/>
</dbReference>
<proteinExistence type="predicted"/>
<gene>
    <name evidence="3" type="primary">20353869</name>
    <name evidence="2" type="ORF">GGTG_13411</name>
</gene>
<dbReference type="GeneID" id="20353869"/>
<reference evidence="4" key="1">
    <citation type="submission" date="2010-07" db="EMBL/GenBank/DDBJ databases">
        <title>The genome sequence of Gaeumannomyces graminis var. tritici strain R3-111a-1.</title>
        <authorList>
            <consortium name="The Broad Institute Genome Sequencing Platform"/>
            <person name="Ma L.-J."/>
            <person name="Dead R."/>
            <person name="Young S."/>
            <person name="Zeng Q."/>
            <person name="Koehrsen M."/>
            <person name="Alvarado L."/>
            <person name="Berlin A."/>
            <person name="Chapman S.B."/>
            <person name="Chen Z."/>
            <person name="Freedman E."/>
            <person name="Gellesch M."/>
            <person name="Goldberg J."/>
            <person name="Griggs A."/>
            <person name="Gujja S."/>
            <person name="Heilman E.R."/>
            <person name="Heiman D."/>
            <person name="Hepburn T."/>
            <person name="Howarth C."/>
            <person name="Jen D."/>
            <person name="Larson L."/>
            <person name="Mehta T."/>
            <person name="Neiman D."/>
            <person name="Pearson M."/>
            <person name="Roberts A."/>
            <person name="Saif S."/>
            <person name="Shea T."/>
            <person name="Shenoy N."/>
            <person name="Sisk P."/>
            <person name="Stolte C."/>
            <person name="Sykes S."/>
            <person name="Walk T."/>
            <person name="White J."/>
            <person name="Yandava C."/>
            <person name="Haas B."/>
            <person name="Nusbaum C."/>
            <person name="Birren B."/>
        </authorList>
    </citation>
    <scope>NUCLEOTIDE SEQUENCE [LARGE SCALE GENOMIC DNA]</scope>
    <source>
        <strain evidence="4">R3-111a-1</strain>
    </source>
</reference>
<dbReference type="AlphaFoldDB" id="J3PIT1"/>
<evidence type="ECO:0000313" key="4">
    <source>
        <dbReference type="Proteomes" id="UP000006039"/>
    </source>
</evidence>
<dbReference type="RefSeq" id="XP_009229581.1">
    <property type="nucleotide sequence ID" value="XM_009231317.1"/>
</dbReference>
<accession>J3PIT1</accession>
<protein>
    <submittedName>
        <fullName evidence="2 3">Uncharacterized protein</fullName>
    </submittedName>
</protein>
<dbReference type="VEuPathDB" id="FungiDB:GGTG_13411"/>
<reference evidence="2" key="3">
    <citation type="submission" date="2010-09" db="EMBL/GenBank/DDBJ databases">
        <title>Annotation of Gaeumannomyces graminis var. tritici R3-111a-1.</title>
        <authorList>
            <consortium name="The Broad Institute Genome Sequencing Platform"/>
            <person name="Ma L.-J."/>
            <person name="Dead R."/>
            <person name="Young S.K."/>
            <person name="Zeng Q."/>
            <person name="Gargeya S."/>
            <person name="Fitzgerald M."/>
            <person name="Haas B."/>
            <person name="Abouelleil A."/>
            <person name="Alvarado L."/>
            <person name="Arachchi H.M."/>
            <person name="Berlin A."/>
            <person name="Brown A."/>
            <person name="Chapman S.B."/>
            <person name="Chen Z."/>
            <person name="Dunbar C."/>
            <person name="Freedman E."/>
            <person name="Gearin G."/>
            <person name="Gellesch M."/>
            <person name="Goldberg J."/>
            <person name="Griggs A."/>
            <person name="Gujja S."/>
            <person name="Heiman D."/>
            <person name="Howarth C."/>
            <person name="Larson L."/>
            <person name="Lui A."/>
            <person name="MacDonald P.J.P."/>
            <person name="Mehta T."/>
            <person name="Montmayeur A."/>
            <person name="Murphy C."/>
            <person name="Neiman D."/>
            <person name="Pearson M."/>
            <person name="Priest M."/>
            <person name="Roberts A."/>
            <person name="Saif S."/>
            <person name="Shea T."/>
            <person name="Shenoy N."/>
            <person name="Sisk P."/>
            <person name="Stolte C."/>
            <person name="Sykes S."/>
            <person name="Yandava C."/>
            <person name="Wortman J."/>
            <person name="Nusbaum C."/>
            <person name="Birren B."/>
        </authorList>
    </citation>
    <scope>NUCLEOTIDE SEQUENCE</scope>
    <source>
        <strain evidence="2">R3-111a-1</strain>
    </source>
</reference>
<dbReference type="HOGENOM" id="CLU_2527578_0_0_1"/>
<dbReference type="Proteomes" id="UP000006039">
    <property type="component" value="Unassembled WGS sequence"/>
</dbReference>
<organism evidence="2">
    <name type="scientific">Gaeumannomyces tritici (strain R3-111a-1)</name>
    <name type="common">Wheat and barley take-all root rot fungus</name>
    <name type="synonym">Gaeumannomyces graminis var. tritici</name>
    <dbReference type="NCBI Taxonomy" id="644352"/>
    <lineage>
        <taxon>Eukaryota</taxon>
        <taxon>Fungi</taxon>
        <taxon>Dikarya</taxon>
        <taxon>Ascomycota</taxon>
        <taxon>Pezizomycotina</taxon>
        <taxon>Sordariomycetes</taxon>
        <taxon>Sordariomycetidae</taxon>
        <taxon>Magnaporthales</taxon>
        <taxon>Magnaporthaceae</taxon>
        <taxon>Gaeumannomyces</taxon>
    </lineage>
</organism>